<dbReference type="PANTHER" id="PTHR30511">
    <property type="entry name" value="ALANINE RACEMASE"/>
    <property type="match status" value="1"/>
</dbReference>
<evidence type="ECO:0000313" key="11">
    <source>
        <dbReference type="EMBL" id="QWT49017.1"/>
    </source>
</evidence>
<evidence type="ECO:0000259" key="10">
    <source>
        <dbReference type="SMART" id="SM01005"/>
    </source>
</evidence>
<dbReference type="InterPro" id="IPR011079">
    <property type="entry name" value="Ala_racemase_C"/>
</dbReference>
<sequence>MSRPIRGRVDLDALRHNFSVARRYGAARNTRLFSVVKANAYGHGLVPVATALADLTDGFALLELSEAIALREAGIQNPILLLEGFFRADDLPVLAEYGLTPAVHRLDQLEAIEGAGLPVQLPVFIKLNTGMNRLGFTAATLPAAQAFLAQAKAIGDVAYMTHFADADDPRGVDWQIQRFDALVGGWRGTVSLANSAALLRHPQAVRGWARPGIVLYGSSPFADQSAADLGLKPVMSLESEILTVQELAPGERVGYGGLFEAQAPTRIGVVACGYADGYPRHAPTGTPMLVDGHRSRLLGRVSMDMLCCDLTDLPQAGVGSQVTLWGGDLPADEVASAAGTISYELFCAVAPRVPMSHVGGQADVA</sequence>
<evidence type="ECO:0000256" key="5">
    <source>
        <dbReference type="ARBA" id="ARBA00022898"/>
    </source>
</evidence>
<protein>
    <recommendedName>
        <fullName evidence="4 7">Alanine racemase</fullName>
        <ecNumber evidence="4 7">5.1.1.1</ecNumber>
    </recommendedName>
</protein>
<keyword evidence="5 7" id="KW-0663">Pyridoxal phosphate</keyword>
<feature type="binding site" evidence="7 9">
    <location>
        <position position="133"/>
    </location>
    <ligand>
        <name>substrate</name>
    </ligand>
</feature>
<dbReference type="RefSeq" id="WP_216128152.1">
    <property type="nucleotide sequence ID" value="NZ_CP064782.1"/>
</dbReference>
<dbReference type="Proteomes" id="UP000683428">
    <property type="component" value="Chromosome"/>
</dbReference>
<evidence type="ECO:0000313" key="12">
    <source>
        <dbReference type="Proteomes" id="UP000683428"/>
    </source>
</evidence>
<dbReference type="GO" id="GO:0005829">
    <property type="term" value="C:cytosol"/>
    <property type="evidence" value="ECO:0007669"/>
    <property type="project" value="TreeGrafter"/>
</dbReference>
<dbReference type="AlphaFoldDB" id="A0A975SMG5"/>
<accession>A0A975SMG5</accession>
<feature type="active site" description="Proton acceptor; specific for D-alanine" evidence="7">
    <location>
        <position position="37"/>
    </location>
</feature>
<comment type="function">
    <text evidence="7">Catalyzes the interconversion of L-alanine and D-alanine. May also act on other amino acids.</text>
</comment>
<dbReference type="GO" id="GO:0030632">
    <property type="term" value="P:D-alanine biosynthetic process"/>
    <property type="evidence" value="ECO:0007669"/>
    <property type="project" value="UniProtKB-UniRule"/>
</dbReference>
<organism evidence="11 12">
    <name type="scientific">Azospira inquinata</name>
    <dbReference type="NCBI Taxonomy" id="2785627"/>
    <lineage>
        <taxon>Bacteria</taxon>
        <taxon>Pseudomonadati</taxon>
        <taxon>Pseudomonadota</taxon>
        <taxon>Betaproteobacteria</taxon>
        <taxon>Rhodocyclales</taxon>
        <taxon>Rhodocyclaceae</taxon>
        <taxon>Azospira</taxon>
    </lineage>
</organism>
<dbReference type="Pfam" id="PF01168">
    <property type="entry name" value="Ala_racemase_N"/>
    <property type="match status" value="1"/>
</dbReference>
<dbReference type="PROSITE" id="PS00395">
    <property type="entry name" value="ALANINE_RACEMASE"/>
    <property type="match status" value="1"/>
</dbReference>
<feature type="modified residue" description="N6-(pyridoxal phosphate)lysine" evidence="7 8">
    <location>
        <position position="37"/>
    </location>
</feature>
<dbReference type="InterPro" id="IPR000821">
    <property type="entry name" value="Ala_racemase"/>
</dbReference>
<dbReference type="FunFam" id="2.40.37.10:FF:000002">
    <property type="entry name" value="Alanine racemase"/>
    <property type="match status" value="1"/>
</dbReference>
<proteinExistence type="inferred from homology"/>
<evidence type="ECO:0000256" key="9">
    <source>
        <dbReference type="PIRSR" id="PIRSR600821-52"/>
    </source>
</evidence>
<evidence type="ECO:0000256" key="8">
    <source>
        <dbReference type="PIRSR" id="PIRSR600821-50"/>
    </source>
</evidence>
<name>A0A975SMG5_9RHOO</name>
<evidence type="ECO:0000256" key="1">
    <source>
        <dbReference type="ARBA" id="ARBA00000316"/>
    </source>
</evidence>
<comment type="similarity">
    <text evidence="3 7">Belongs to the alanine racemase family.</text>
</comment>
<dbReference type="EC" id="5.1.1.1" evidence="4 7"/>
<dbReference type="PANTHER" id="PTHR30511:SF0">
    <property type="entry name" value="ALANINE RACEMASE, CATABOLIC-RELATED"/>
    <property type="match status" value="1"/>
</dbReference>
<comment type="pathway">
    <text evidence="7">Amino-acid biosynthesis; D-alanine biosynthesis; D-alanine from L-alanine: step 1/1.</text>
</comment>
<dbReference type="SMART" id="SM01005">
    <property type="entry name" value="Ala_racemase_C"/>
    <property type="match status" value="1"/>
</dbReference>
<dbReference type="NCBIfam" id="TIGR00492">
    <property type="entry name" value="alr"/>
    <property type="match status" value="1"/>
</dbReference>
<reference evidence="11" key="1">
    <citation type="submission" date="2020-11" db="EMBL/GenBank/DDBJ databases">
        <title>Azospira inquinata sp. nov.</title>
        <authorList>
            <person name="Moe W.M."/>
            <person name="Mikes M.C."/>
        </authorList>
    </citation>
    <scope>NUCLEOTIDE SEQUENCE</scope>
    <source>
        <strain evidence="11">Azo-3</strain>
    </source>
</reference>
<dbReference type="GO" id="GO:0008784">
    <property type="term" value="F:alanine racemase activity"/>
    <property type="evidence" value="ECO:0007669"/>
    <property type="project" value="UniProtKB-UniRule"/>
</dbReference>
<evidence type="ECO:0000256" key="2">
    <source>
        <dbReference type="ARBA" id="ARBA00001933"/>
    </source>
</evidence>
<dbReference type="Pfam" id="PF00842">
    <property type="entry name" value="Ala_racemase_C"/>
    <property type="match status" value="1"/>
</dbReference>
<feature type="domain" description="Alanine racemase C-terminal" evidence="10">
    <location>
        <begin position="234"/>
        <end position="358"/>
    </location>
</feature>
<dbReference type="GO" id="GO:0030170">
    <property type="term" value="F:pyridoxal phosphate binding"/>
    <property type="evidence" value="ECO:0007669"/>
    <property type="project" value="UniProtKB-UniRule"/>
</dbReference>
<comment type="catalytic activity">
    <reaction evidence="1 7">
        <text>L-alanine = D-alanine</text>
        <dbReference type="Rhea" id="RHEA:20249"/>
        <dbReference type="ChEBI" id="CHEBI:57416"/>
        <dbReference type="ChEBI" id="CHEBI:57972"/>
        <dbReference type="EC" id="5.1.1.1"/>
    </reaction>
</comment>
<dbReference type="KEGG" id="aiq:Azoinq_14565"/>
<evidence type="ECO:0000256" key="3">
    <source>
        <dbReference type="ARBA" id="ARBA00007880"/>
    </source>
</evidence>
<dbReference type="EMBL" id="CP064782">
    <property type="protein sequence ID" value="QWT49017.1"/>
    <property type="molecule type" value="Genomic_DNA"/>
</dbReference>
<dbReference type="InterPro" id="IPR001608">
    <property type="entry name" value="Ala_racemase_N"/>
</dbReference>
<dbReference type="HAMAP" id="MF_01201">
    <property type="entry name" value="Ala_racemase"/>
    <property type="match status" value="1"/>
</dbReference>
<keyword evidence="6 7" id="KW-0413">Isomerase</keyword>
<evidence type="ECO:0000256" key="7">
    <source>
        <dbReference type="HAMAP-Rule" id="MF_01201"/>
    </source>
</evidence>
<comment type="cofactor">
    <cofactor evidence="2 7 8">
        <name>pyridoxal 5'-phosphate</name>
        <dbReference type="ChEBI" id="CHEBI:597326"/>
    </cofactor>
</comment>
<dbReference type="CDD" id="cd06827">
    <property type="entry name" value="PLPDE_III_AR_proteobact"/>
    <property type="match status" value="1"/>
</dbReference>
<evidence type="ECO:0000256" key="4">
    <source>
        <dbReference type="ARBA" id="ARBA00013089"/>
    </source>
</evidence>
<dbReference type="FunFam" id="3.20.20.10:FF:000002">
    <property type="entry name" value="Alanine racemase"/>
    <property type="match status" value="1"/>
</dbReference>
<dbReference type="InterPro" id="IPR020622">
    <property type="entry name" value="Ala_racemase_pyridoxalP-BS"/>
</dbReference>
<feature type="binding site" evidence="7 9">
    <location>
        <position position="303"/>
    </location>
    <ligand>
        <name>substrate</name>
    </ligand>
</feature>
<gene>
    <name evidence="11" type="primary">alr</name>
    <name evidence="11" type="ORF">Azoinq_14565</name>
</gene>
<keyword evidence="12" id="KW-1185">Reference proteome</keyword>
<feature type="active site" description="Proton acceptor; specific for L-alanine" evidence="7">
    <location>
        <position position="255"/>
    </location>
</feature>
<evidence type="ECO:0000256" key="6">
    <source>
        <dbReference type="ARBA" id="ARBA00023235"/>
    </source>
</evidence>